<dbReference type="EMBL" id="CADIKL010000014">
    <property type="protein sequence ID" value="CAB3791297.1"/>
    <property type="molecule type" value="Genomic_DNA"/>
</dbReference>
<organism evidence="2 3">
    <name type="scientific">Paraburkholderia caffeinitolerans</name>
    <dbReference type="NCBI Taxonomy" id="1723730"/>
    <lineage>
        <taxon>Bacteria</taxon>
        <taxon>Pseudomonadati</taxon>
        <taxon>Pseudomonadota</taxon>
        <taxon>Betaproteobacteria</taxon>
        <taxon>Burkholderiales</taxon>
        <taxon>Burkholderiaceae</taxon>
        <taxon>Paraburkholderia</taxon>
    </lineage>
</organism>
<dbReference type="InterPro" id="IPR018718">
    <property type="entry name" value="DUF2242"/>
</dbReference>
<gene>
    <name evidence="2" type="ORF">LMG28688_03292</name>
</gene>
<evidence type="ECO:0000313" key="2">
    <source>
        <dbReference type="EMBL" id="CAB3791297.1"/>
    </source>
</evidence>
<sequence>MHAVLSFAGTLAALFVRTMPRISRVVPFLLIPLAAALSACSSPAPSFRDDQLLSNAPSPFSHGFNYASTDACEAARRALLSQGYMTTMTRNDTVDATKNFQPSVDQHIAVEVHVVCTPSDATNTSMLYVNAVQNGYALKKSATSASVGLSILGSVSLPIHSNSDEMVKVSSETVQSTEFYKRFFDLVGRYLGGIARSEPVPGGDIKAMPLQLEPNPAMVNAAAPGASTAPAAAAAAAAAAVTGATVLHASTVPSSTNAISVQAATHAAAPVAAASGVHAVFPASPASEATLLTPVLPVAASAAAATGTAAVPASAASSAALASATPAHTAAQPATASAAAAPAPASGAQSATAASSVTANATSAPISASAPTAAKAP</sequence>
<feature type="region of interest" description="Disordered" evidence="1">
    <location>
        <begin position="332"/>
        <end position="356"/>
    </location>
</feature>
<dbReference type="Proteomes" id="UP000494119">
    <property type="component" value="Unassembled WGS sequence"/>
</dbReference>
<dbReference type="AlphaFoldDB" id="A0A6J5G153"/>
<name>A0A6J5G153_9BURK</name>
<dbReference type="Pfam" id="PF10001">
    <property type="entry name" value="DUF2242"/>
    <property type="match status" value="1"/>
</dbReference>
<evidence type="ECO:0008006" key="4">
    <source>
        <dbReference type="Google" id="ProtNLM"/>
    </source>
</evidence>
<proteinExistence type="predicted"/>
<evidence type="ECO:0000256" key="1">
    <source>
        <dbReference type="SAM" id="MobiDB-lite"/>
    </source>
</evidence>
<accession>A0A6J5G153</accession>
<reference evidence="2 3" key="1">
    <citation type="submission" date="2020-04" db="EMBL/GenBank/DDBJ databases">
        <authorList>
            <person name="De Canck E."/>
        </authorList>
    </citation>
    <scope>NUCLEOTIDE SEQUENCE [LARGE SCALE GENOMIC DNA]</scope>
    <source>
        <strain evidence="2 3">LMG 28688</strain>
    </source>
</reference>
<keyword evidence="3" id="KW-1185">Reference proteome</keyword>
<dbReference type="RefSeq" id="WP_246282286.1">
    <property type="nucleotide sequence ID" value="NZ_CADIKL010000014.1"/>
</dbReference>
<evidence type="ECO:0000313" key="3">
    <source>
        <dbReference type="Proteomes" id="UP000494119"/>
    </source>
</evidence>
<protein>
    <recommendedName>
        <fullName evidence="4">DUF2242 domain-containing protein</fullName>
    </recommendedName>
</protein>